<evidence type="ECO:0000256" key="4">
    <source>
        <dbReference type="ARBA" id="ARBA00022989"/>
    </source>
</evidence>
<evidence type="ECO:0000256" key="1">
    <source>
        <dbReference type="ARBA" id="ARBA00004651"/>
    </source>
</evidence>
<evidence type="ECO:0000256" key="3">
    <source>
        <dbReference type="ARBA" id="ARBA00022692"/>
    </source>
</evidence>
<dbReference type="EMBL" id="AEVT01000018">
    <property type="protein sequence ID" value="EGA71457.1"/>
    <property type="molecule type" value="Genomic_DNA"/>
</dbReference>
<evidence type="ECO:0000256" key="2">
    <source>
        <dbReference type="ARBA" id="ARBA00022475"/>
    </source>
</evidence>
<dbReference type="eggNOG" id="COG1714">
    <property type="taxonomic scope" value="Bacteria"/>
</dbReference>
<evidence type="ECO:0000256" key="6">
    <source>
        <dbReference type="SAM" id="Phobius"/>
    </source>
</evidence>
<feature type="transmembrane region" description="Helical" evidence="6">
    <location>
        <begin position="74"/>
        <end position="94"/>
    </location>
</feature>
<proteinExistence type="predicted"/>
<dbReference type="PANTHER" id="PTHR36115">
    <property type="entry name" value="PROLINE-RICH ANTIGEN HOMOLOG-RELATED"/>
    <property type="match status" value="1"/>
</dbReference>
<keyword evidence="3 6" id="KW-0812">Transmembrane</keyword>
<evidence type="ECO:0000256" key="5">
    <source>
        <dbReference type="ARBA" id="ARBA00023136"/>
    </source>
</evidence>
<feature type="domain" description="RDD" evidence="7">
    <location>
        <begin position="9"/>
        <end position="107"/>
    </location>
</feature>
<feature type="transmembrane region" description="Helical" evidence="6">
    <location>
        <begin position="12"/>
        <end position="34"/>
    </location>
</feature>
<reference evidence="8 9" key="1">
    <citation type="journal article" date="2012" name="Int. J. Syst. Evol. Microbiol.">
        <title>Vibrio caribbeanicus sp. nov., isolated from the marine sponge Scleritoderma cyanea.</title>
        <authorList>
            <person name="Hoffmann M."/>
            <person name="Monday S.R."/>
            <person name="Allard M.W."/>
            <person name="Strain E.A."/>
            <person name="Whittaker P."/>
            <person name="Naum M."/>
            <person name="McCarthy P.J."/>
            <person name="Lopez J.V."/>
            <person name="Fischer M."/>
            <person name="Brown E.W."/>
        </authorList>
    </citation>
    <scope>NUCLEOTIDE SEQUENCE [LARGE SCALE GENOMIC DNA]</scope>
    <source>
        <strain evidence="9">DSMZ 21326</strain>
    </source>
</reference>
<accession>E8M3F1</accession>
<evidence type="ECO:0000313" key="9">
    <source>
        <dbReference type="Proteomes" id="UP000006228"/>
    </source>
</evidence>
<sequence>MLNGAADGTGVASVYVYALTALLWIITIAFQCYLMHRHGQTIGKNVFEIAMVDLEGNKPGLAKLIFLRMLPVHVLSYANYVGSFVPLINVLFIFRKDRRCLHDLIAGTQVISVAKPKQVDFSTFD</sequence>
<keyword evidence="5 6" id="KW-0472">Membrane</keyword>
<protein>
    <recommendedName>
        <fullName evidence="7">RDD domain-containing protein</fullName>
    </recommendedName>
</protein>
<gene>
    <name evidence="8" type="ORF">VISI1226_11761</name>
</gene>
<name>E8M3F1_PHOS4</name>
<dbReference type="Proteomes" id="UP000006228">
    <property type="component" value="Unassembled WGS sequence"/>
</dbReference>
<dbReference type="InterPro" id="IPR010432">
    <property type="entry name" value="RDD"/>
</dbReference>
<dbReference type="AlphaFoldDB" id="E8M3F1"/>
<keyword evidence="4 6" id="KW-1133">Transmembrane helix</keyword>
<organism evidence="8 9">
    <name type="scientific">Vibrio sinaloensis DSM 21326</name>
    <dbReference type="NCBI Taxonomy" id="945550"/>
    <lineage>
        <taxon>Bacteria</taxon>
        <taxon>Pseudomonadati</taxon>
        <taxon>Pseudomonadota</taxon>
        <taxon>Gammaproteobacteria</taxon>
        <taxon>Vibrionales</taxon>
        <taxon>Vibrionaceae</taxon>
        <taxon>Vibrio</taxon>
        <taxon>Vibrio oreintalis group</taxon>
    </lineage>
</organism>
<comment type="subcellular location">
    <subcellularLocation>
        <location evidence="1">Cell membrane</location>
        <topology evidence="1">Multi-pass membrane protein</topology>
    </subcellularLocation>
</comment>
<dbReference type="Pfam" id="PF06271">
    <property type="entry name" value="RDD"/>
    <property type="match status" value="1"/>
</dbReference>
<keyword evidence="2" id="KW-1003">Cell membrane</keyword>
<comment type="caution">
    <text evidence="8">The sequence shown here is derived from an EMBL/GenBank/DDBJ whole genome shotgun (WGS) entry which is preliminary data.</text>
</comment>
<dbReference type="InterPro" id="IPR051791">
    <property type="entry name" value="Pra-immunoreactive"/>
</dbReference>
<dbReference type="GO" id="GO:0005886">
    <property type="term" value="C:plasma membrane"/>
    <property type="evidence" value="ECO:0007669"/>
    <property type="project" value="UniProtKB-SubCell"/>
</dbReference>
<evidence type="ECO:0000259" key="7">
    <source>
        <dbReference type="Pfam" id="PF06271"/>
    </source>
</evidence>
<evidence type="ECO:0000313" key="8">
    <source>
        <dbReference type="EMBL" id="EGA71457.1"/>
    </source>
</evidence>